<evidence type="ECO:0000313" key="2">
    <source>
        <dbReference type="EMBL" id="SGY82912.1"/>
    </source>
</evidence>
<feature type="compositionally biased region" description="Basic and acidic residues" evidence="1">
    <location>
        <begin position="146"/>
        <end position="156"/>
    </location>
</feature>
<dbReference type="Proteomes" id="UP000249464">
    <property type="component" value="Unassembled WGS sequence"/>
</dbReference>
<organism evidence="2 3">
    <name type="scientific">Microbotryum silenes-dioicae</name>
    <dbReference type="NCBI Taxonomy" id="796604"/>
    <lineage>
        <taxon>Eukaryota</taxon>
        <taxon>Fungi</taxon>
        <taxon>Dikarya</taxon>
        <taxon>Basidiomycota</taxon>
        <taxon>Pucciniomycotina</taxon>
        <taxon>Microbotryomycetes</taxon>
        <taxon>Microbotryales</taxon>
        <taxon>Microbotryaceae</taxon>
        <taxon>Microbotryum</taxon>
    </lineage>
</organism>
<keyword evidence="3" id="KW-1185">Reference proteome</keyword>
<gene>
    <name evidence="2" type="primary">BQ5605_C009g05603</name>
    <name evidence="2" type="ORF">BQ5605_C009G05603</name>
</gene>
<feature type="region of interest" description="Disordered" evidence="1">
    <location>
        <begin position="120"/>
        <end position="156"/>
    </location>
</feature>
<evidence type="ECO:0000313" key="3">
    <source>
        <dbReference type="Proteomes" id="UP000249464"/>
    </source>
</evidence>
<evidence type="ECO:0000256" key="1">
    <source>
        <dbReference type="SAM" id="MobiDB-lite"/>
    </source>
</evidence>
<accession>A0A2X0MGW4</accession>
<sequence>MRGESCIGTNQKYGGSTKEREENAFGGLYVDNLAVVEHDRNLGLNRLVLALGVIKSFQTDRRKRYDVEERADTLAEVGPPHRLGQDVTDVDLAQLRTPFAVRPLRDRVGHDQPLDLALPEHLQRRTGQDSVRDQSEHGLGPTREQMLGRERERTARVGHVVDQDRGLTLDVADEHHARDLVRLFAFLVEQRKVEVERSGHGRRTLGATGVGGDDHGVADLLAHCLAEVLQHR</sequence>
<reference evidence="2 3" key="1">
    <citation type="submission" date="2016-11" db="EMBL/GenBank/DDBJ databases">
        <authorList>
            <person name="Jaros S."/>
            <person name="Januszkiewicz K."/>
            <person name="Wedrychowicz H."/>
        </authorList>
    </citation>
    <scope>NUCLEOTIDE SEQUENCE [LARGE SCALE GENOMIC DNA]</scope>
</reference>
<protein>
    <submittedName>
        <fullName evidence="2">BQ5605_C009g05603 protein</fullName>
    </submittedName>
</protein>
<dbReference type="AlphaFoldDB" id="A0A2X0MGW4"/>
<proteinExistence type="predicted"/>
<dbReference type="EMBL" id="FQNC01000049">
    <property type="protein sequence ID" value="SGY82912.1"/>
    <property type="molecule type" value="Genomic_DNA"/>
</dbReference>
<name>A0A2X0MGW4_9BASI</name>
<feature type="compositionally biased region" description="Basic and acidic residues" evidence="1">
    <location>
        <begin position="121"/>
        <end position="136"/>
    </location>
</feature>